<dbReference type="GO" id="GO:0006302">
    <property type="term" value="P:double-strand break repair"/>
    <property type="evidence" value="ECO:0007669"/>
    <property type="project" value="InterPro"/>
</dbReference>
<evidence type="ECO:0000256" key="1">
    <source>
        <dbReference type="SAM" id="Coils"/>
    </source>
</evidence>
<dbReference type="RefSeq" id="WP_254974624.1">
    <property type="nucleotide sequence ID" value="NZ_JANDWK010000033.1"/>
</dbReference>
<sequence length="607" mass="70606">MKIKNIEILHFRGVPNSLFVDFSDKGKKPVSVIISGDNGAGKSSILDAIEYNLQGRICREPLKITSESRMPLSLRNRPLLGCNTIVELDNGDRVERGINVVFSEDKTEYKIDNSFLHRSFSMSPIVLRRNDIISFSIMPKEKRQVLFFSFLYQNYVKIEDAINNWIHWEGDQHLTLLKDEYVRLKQERKELVRKLSELLNDNIDNIPFSVNEKLRRFILIKKGKNFFDNIKNHKNTFQNQRFIIRKNLDIFRLYKDIVNINEKILGHRHKMEQALNPNVYGVKIKERREQNAELIKSTESMLTVSFREVSNLDFIEEIHLELGTRTDASLEILIKLKNGRWATPQQVFSEANFDLLILLLYLSIIRVSVEKGQAKVLILDDVMQSVDSVIRAKFMDFVLKVCKDWQLIVSCHDDLWKQQLEYLFIKHGHSVKKIRLVNWSFQDGPQIVDETSQMSIATLEQAIATNNKQIIASQAGLFLEYMCQQLSMSLSISIHRRINDKYTIGDLWPGIMSSLKKTNLKPLLDEISRDMMARNMLGCHANEWAQSMSESEILSFARNLRLLYEKTYCQNCHQWITNMTCSGDFIAECKCRKIQYVKDKTSVCSNG</sequence>
<dbReference type="GO" id="GO:0000731">
    <property type="term" value="P:DNA synthesis involved in DNA repair"/>
    <property type="evidence" value="ECO:0007669"/>
    <property type="project" value="TreeGrafter"/>
</dbReference>
<evidence type="ECO:0000313" key="3">
    <source>
        <dbReference type="EMBL" id="MCP9600703.1"/>
    </source>
</evidence>
<dbReference type="InterPro" id="IPR038729">
    <property type="entry name" value="Rad50/SbcC_AAA"/>
</dbReference>
<dbReference type="Proteomes" id="UP001204486">
    <property type="component" value="Unassembled WGS sequence"/>
</dbReference>
<dbReference type="PANTHER" id="PTHR32182:SF0">
    <property type="entry name" value="DNA REPLICATION AND REPAIR PROTEIN RECF"/>
    <property type="match status" value="1"/>
</dbReference>
<dbReference type="PANTHER" id="PTHR32182">
    <property type="entry name" value="DNA REPLICATION AND REPAIR PROTEIN RECF"/>
    <property type="match status" value="1"/>
</dbReference>
<comment type="caution">
    <text evidence="3">The sequence shown here is derived from an EMBL/GenBank/DDBJ whole genome shotgun (WGS) entry which is preliminary data.</text>
</comment>
<feature type="domain" description="Rad50/SbcC-type AAA" evidence="2">
    <location>
        <begin position="7"/>
        <end position="295"/>
    </location>
</feature>
<name>A0AAW5IXH3_9BACT</name>
<proteinExistence type="predicted"/>
<gene>
    <name evidence="3" type="ORF">NNC55_12185</name>
</gene>
<evidence type="ECO:0000259" key="2">
    <source>
        <dbReference type="Pfam" id="PF13476"/>
    </source>
</evidence>
<protein>
    <submittedName>
        <fullName evidence="3">ATP-binding protein</fullName>
    </submittedName>
</protein>
<keyword evidence="3" id="KW-0547">Nucleotide-binding</keyword>
<dbReference type="Pfam" id="PF13476">
    <property type="entry name" value="AAA_23"/>
    <property type="match status" value="1"/>
</dbReference>
<feature type="coiled-coil region" evidence="1">
    <location>
        <begin position="174"/>
        <end position="201"/>
    </location>
</feature>
<organism evidence="3 4">
    <name type="scientific">Segatella copri</name>
    <dbReference type="NCBI Taxonomy" id="165179"/>
    <lineage>
        <taxon>Bacteria</taxon>
        <taxon>Pseudomonadati</taxon>
        <taxon>Bacteroidota</taxon>
        <taxon>Bacteroidia</taxon>
        <taxon>Bacteroidales</taxon>
        <taxon>Prevotellaceae</taxon>
        <taxon>Segatella</taxon>
    </lineage>
</organism>
<evidence type="ECO:0000313" key="4">
    <source>
        <dbReference type="Proteomes" id="UP001204486"/>
    </source>
</evidence>
<dbReference type="SUPFAM" id="SSF52540">
    <property type="entry name" value="P-loop containing nucleoside triphosphate hydrolases"/>
    <property type="match status" value="1"/>
</dbReference>
<keyword evidence="3" id="KW-0067">ATP-binding</keyword>
<dbReference type="GO" id="GO:0005524">
    <property type="term" value="F:ATP binding"/>
    <property type="evidence" value="ECO:0007669"/>
    <property type="project" value="UniProtKB-KW"/>
</dbReference>
<reference evidence="3" key="1">
    <citation type="submission" date="2022-07" db="EMBL/GenBank/DDBJ databases">
        <title>Prevotella copri.</title>
        <authorList>
            <person name="Yang C."/>
        </authorList>
    </citation>
    <scope>NUCLEOTIDE SEQUENCE</scope>
    <source>
        <strain evidence="3">HF1476</strain>
    </source>
</reference>
<keyword evidence="1" id="KW-0175">Coiled coil</keyword>
<dbReference type="AlphaFoldDB" id="A0AAW5IXH3"/>
<dbReference type="Gene3D" id="3.40.50.300">
    <property type="entry name" value="P-loop containing nucleotide triphosphate hydrolases"/>
    <property type="match status" value="1"/>
</dbReference>
<dbReference type="InterPro" id="IPR027417">
    <property type="entry name" value="P-loop_NTPase"/>
</dbReference>
<dbReference type="EMBL" id="JANDWN010000036">
    <property type="protein sequence ID" value="MCP9600703.1"/>
    <property type="molecule type" value="Genomic_DNA"/>
</dbReference>
<accession>A0AAW5IXH3</accession>
<dbReference type="GO" id="GO:0016887">
    <property type="term" value="F:ATP hydrolysis activity"/>
    <property type="evidence" value="ECO:0007669"/>
    <property type="project" value="InterPro"/>
</dbReference>